<dbReference type="EMBL" id="LGRX02025645">
    <property type="protein sequence ID" value="KAK3252036.1"/>
    <property type="molecule type" value="Genomic_DNA"/>
</dbReference>
<feature type="domain" description="TIR" evidence="5">
    <location>
        <begin position="108"/>
        <end position="192"/>
    </location>
</feature>
<comment type="caution">
    <text evidence="6">The sequence shown here is derived from an EMBL/GenBank/DDBJ whole genome shotgun (WGS) entry which is preliminary data.</text>
</comment>
<dbReference type="Pfam" id="PF13676">
    <property type="entry name" value="TIR_2"/>
    <property type="match status" value="1"/>
</dbReference>
<gene>
    <name evidence="6" type="ORF">CYMTET_38654</name>
</gene>
<evidence type="ECO:0000256" key="4">
    <source>
        <dbReference type="SAM" id="MobiDB-lite"/>
    </source>
</evidence>
<dbReference type="AlphaFoldDB" id="A0AAE0F4Q8"/>
<evidence type="ECO:0000256" key="2">
    <source>
        <dbReference type="PROSITE-ProRule" id="PRU00259"/>
    </source>
</evidence>
<dbReference type="Proteomes" id="UP001190700">
    <property type="component" value="Unassembled WGS sequence"/>
</dbReference>
<dbReference type="PANTHER" id="PTHR22895">
    <property type="entry name" value="ARMADILLO REPEAT-CONTAINING PROTEIN 6"/>
    <property type="match status" value="1"/>
</dbReference>
<feature type="compositionally biased region" description="Basic and acidic residues" evidence="4">
    <location>
        <begin position="73"/>
        <end position="88"/>
    </location>
</feature>
<dbReference type="Gene3D" id="3.40.50.10140">
    <property type="entry name" value="Toll/interleukin-1 receptor homology (TIR) domain"/>
    <property type="match status" value="1"/>
</dbReference>
<sequence length="985" mass="107606">MMFGSERGVDCGIVVLSLSTSLYPIDFSDKKSSGIPTRANLEFSMQFPLHSPRSLSPRVDIGRAPSRTAWAAEDDRNGSEDDATRSSDECGDVATQRISCSDGDAYQIFLSYRAPEAGELGDGLVFDLQARLHRLGYSTFLAGLVPQELQGGRRWERQVQGAIDASEVFVAVCSATYGLSKGTKREFERASALCASASTSSPEPRSPTVSTSADVGARVAKCIIPVWHSGEYPPRACATVLGSTTYLPEGNGPMKRPDGSFVVSVKSLVDELDALLRRQHGVYPRVRARTRLPLNLDPPAEVLPSPAEPPVPPVAFCGYFHWDPVVKAAGSSEGGEAKGHGGMLRAVFRKLTGRGLRRPEDVEDGEALLVTSGCNKREDKEHLIKRLILQMAQLLRHSAEQEAVEVASLLASFEAILETELQAVRAGGLGPEGHDCCVELCRELWEDQMQLMQELRRHARDGRVWTEIANVLGVLLEAETSGRRRWEWERARLEDKYTHSLAEMRRELHESFQLAQNAALEHPGAPTPGAGEEAEEAIKLKEDICQLRLQLQWSQEQEAAALQEQGQSESERAALQQRLEDMAHEHVASHEQMQKVHAHEIERLEQECAELRQQLESQLKINALQAEEIFEMRSSPLQSPSPSPVSSMGSIEALQCLLQRHPSADETRGHLEAALRNASATPAGPERDQILQALCSGGMAAVVAKVVEFYPADADLSRLGCRIFNMVVGEEEGIAQRDQSAEALALPLEQAQSAMGMLMTALRAHPEDSTVQREACAAVCTLSRHPTVQLDAVAQGAVPLMVLASFRHPMDSQIQTACWRAFCLLVRDTDDAKEEAIEGGGAIEAIVNALQKEELAVSAIAAAAGALHEVLKGAREQACRLVNSVGAFDALIEAMQRHPGDARIQEECCWALCSLQITRVVERRAVARSIAPVLEASRTHALVPTMQAAACKVLQMLEKQYSHEMSRVGATARLNEMMLSLTSDT</sequence>
<dbReference type="SMART" id="SM00185">
    <property type="entry name" value="ARM"/>
    <property type="match status" value="4"/>
</dbReference>
<keyword evidence="1" id="KW-0677">Repeat</keyword>
<feature type="repeat" description="ARM" evidence="2">
    <location>
        <begin position="841"/>
        <end position="870"/>
    </location>
</feature>
<evidence type="ECO:0000259" key="5">
    <source>
        <dbReference type="Pfam" id="PF13676"/>
    </source>
</evidence>
<evidence type="ECO:0000256" key="3">
    <source>
        <dbReference type="SAM" id="Coils"/>
    </source>
</evidence>
<feature type="coiled-coil region" evidence="3">
    <location>
        <begin position="587"/>
        <end position="621"/>
    </location>
</feature>
<evidence type="ECO:0000313" key="7">
    <source>
        <dbReference type="Proteomes" id="UP001190700"/>
    </source>
</evidence>
<dbReference type="InterPro" id="IPR000225">
    <property type="entry name" value="Armadillo"/>
</dbReference>
<dbReference type="GO" id="GO:0007165">
    <property type="term" value="P:signal transduction"/>
    <property type="evidence" value="ECO:0007669"/>
    <property type="project" value="InterPro"/>
</dbReference>
<dbReference type="PROSITE" id="PS50176">
    <property type="entry name" value="ARM_REPEAT"/>
    <property type="match status" value="1"/>
</dbReference>
<accession>A0AAE0F4Q8</accession>
<dbReference type="InterPro" id="IPR035897">
    <property type="entry name" value="Toll_tir_struct_dom_sf"/>
</dbReference>
<dbReference type="SUPFAM" id="SSF48371">
    <property type="entry name" value="ARM repeat"/>
    <property type="match status" value="1"/>
</dbReference>
<keyword evidence="3" id="KW-0175">Coiled coil</keyword>
<dbReference type="PANTHER" id="PTHR22895:SF0">
    <property type="entry name" value="ARMADILLO REPEAT-CONTAINING PROTEIN 6"/>
    <property type="match status" value="1"/>
</dbReference>
<dbReference type="InterPro" id="IPR000157">
    <property type="entry name" value="TIR_dom"/>
</dbReference>
<reference evidence="6 7" key="1">
    <citation type="journal article" date="2015" name="Genome Biol. Evol.">
        <title>Comparative Genomics of a Bacterivorous Green Alga Reveals Evolutionary Causalities and Consequences of Phago-Mixotrophic Mode of Nutrition.</title>
        <authorList>
            <person name="Burns J.A."/>
            <person name="Paasch A."/>
            <person name="Narechania A."/>
            <person name="Kim E."/>
        </authorList>
    </citation>
    <scope>NUCLEOTIDE SEQUENCE [LARGE SCALE GENOMIC DNA]</scope>
    <source>
        <strain evidence="6 7">PLY_AMNH</strain>
    </source>
</reference>
<dbReference type="Gene3D" id="1.25.10.10">
    <property type="entry name" value="Leucine-rich Repeat Variant"/>
    <property type="match status" value="1"/>
</dbReference>
<organism evidence="6 7">
    <name type="scientific">Cymbomonas tetramitiformis</name>
    <dbReference type="NCBI Taxonomy" id="36881"/>
    <lineage>
        <taxon>Eukaryota</taxon>
        <taxon>Viridiplantae</taxon>
        <taxon>Chlorophyta</taxon>
        <taxon>Pyramimonadophyceae</taxon>
        <taxon>Pyramimonadales</taxon>
        <taxon>Pyramimonadaceae</taxon>
        <taxon>Cymbomonas</taxon>
    </lineage>
</organism>
<keyword evidence="7" id="KW-1185">Reference proteome</keyword>
<name>A0AAE0F4Q8_9CHLO</name>
<evidence type="ECO:0000313" key="6">
    <source>
        <dbReference type="EMBL" id="KAK3252036.1"/>
    </source>
</evidence>
<dbReference type="InterPro" id="IPR016024">
    <property type="entry name" value="ARM-type_fold"/>
</dbReference>
<dbReference type="InterPro" id="IPR011989">
    <property type="entry name" value="ARM-like"/>
</dbReference>
<dbReference type="SUPFAM" id="SSF52200">
    <property type="entry name" value="Toll/Interleukin receptor TIR domain"/>
    <property type="match status" value="1"/>
</dbReference>
<protein>
    <recommendedName>
        <fullName evidence="5">TIR domain-containing protein</fullName>
    </recommendedName>
</protein>
<proteinExistence type="predicted"/>
<feature type="region of interest" description="Disordered" evidence="4">
    <location>
        <begin position="66"/>
        <end position="90"/>
    </location>
</feature>
<evidence type="ECO:0000256" key="1">
    <source>
        <dbReference type="ARBA" id="ARBA00022737"/>
    </source>
</evidence>